<dbReference type="EnsemblMetazoa" id="GPPI030794-RA">
    <property type="protein sequence ID" value="GPPI030794-PA"/>
    <property type="gene ID" value="GPPI030794"/>
</dbReference>
<accession>A0A1B0BI08</accession>
<dbReference type="Proteomes" id="UP000092460">
    <property type="component" value="Unassembled WGS sequence"/>
</dbReference>
<evidence type="ECO:0000256" key="1">
    <source>
        <dbReference type="SAM" id="MobiDB-lite"/>
    </source>
</evidence>
<keyword evidence="3" id="KW-1185">Reference proteome</keyword>
<dbReference type="VEuPathDB" id="VectorBase:GPPI030794"/>
<reference evidence="2" key="2">
    <citation type="submission" date="2020-05" db="UniProtKB">
        <authorList>
            <consortium name="EnsemblMetazoa"/>
        </authorList>
    </citation>
    <scope>IDENTIFICATION</scope>
    <source>
        <strain evidence="2">IAEA</strain>
    </source>
</reference>
<proteinExistence type="predicted"/>
<dbReference type="EMBL" id="JXJN01014728">
    <property type="status" value="NOT_ANNOTATED_CDS"/>
    <property type="molecule type" value="Genomic_DNA"/>
</dbReference>
<name>A0A1B0BI08_9MUSC</name>
<feature type="compositionally biased region" description="Low complexity" evidence="1">
    <location>
        <begin position="28"/>
        <end position="37"/>
    </location>
</feature>
<evidence type="ECO:0000313" key="2">
    <source>
        <dbReference type="EnsemblMetazoa" id="GPPI030794-PA"/>
    </source>
</evidence>
<dbReference type="AlphaFoldDB" id="A0A1B0BI08"/>
<reference evidence="3" key="1">
    <citation type="submission" date="2015-01" db="EMBL/GenBank/DDBJ databases">
        <authorList>
            <person name="Aksoy S."/>
            <person name="Warren W."/>
            <person name="Wilson R.K."/>
        </authorList>
    </citation>
    <scope>NUCLEOTIDE SEQUENCE [LARGE SCALE GENOMIC DNA]</scope>
    <source>
        <strain evidence="3">IAEA</strain>
    </source>
</reference>
<organism evidence="2 3">
    <name type="scientific">Glossina palpalis gambiensis</name>
    <dbReference type="NCBI Taxonomy" id="67801"/>
    <lineage>
        <taxon>Eukaryota</taxon>
        <taxon>Metazoa</taxon>
        <taxon>Ecdysozoa</taxon>
        <taxon>Arthropoda</taxon>
        <taxon>Hexapoda</taxon>
        <taxon>Insecta</taxon>
        <taxon>Pterygota</taxon>
        <taxon>Neoptera</taxon>
        <taxon>Endopterygota</taxon>
        <taxon>Diptera</taxon>
        <taxon>Brachycera</taxon>
        <taxon>Muscomorpha</taxon>
        <taxon>Hippoboscoidea</taxon>
        <taxon>Glossinidae</taxon>
        <taxon>Glossina</taxon>
    </lineage>
</organism>
<protein>
    <submittedName>
        <fullName evidence="2">Uncharacterized protein</fullName>
    </submittedName>
</protein>
<evidence type="ECO:0000313" key="3">
    <source>
        <dbReference type="Proteomes" id="UP000092460"/>
    </source>
</evidence>
<feature type="region of interest" description="Disordered" evidence="1">
    <location>
        <begin position="13"/>
        <end position="37"/>
    </location>
</feature>
<sequence>MMTMMFYVNKSFKSNIDNNNNKKKKKNFNNSDSNKKSNSICCGFNSQSSANYTFNHRIEKTELVNKLQKFNGHNVSNDNNCNNNVQQQQQQQQHLRHHNRVTVCHFAQNIISLFGLQLCCLLLLRLATTATGLAAAMDTSNTNLTDLGSPGVNLKRFDINKHRFIPTGR</sequence>